<proteinExistence type="predicted"/>
<keyword evidence="2" id="KW-1185">Reference proteome</keyword>
<accession>A0A6J8EJ55</accession>
<protein>
    <submittedName>
        <fullName evidence="1">Uncharacterized protein</fullName>
    </submittedName>
</protein>
<dbReference type="AlphaFoldDB" id="A0A6J8EJ55"/>
<sequence length="355" mass="40919">MPWQTIPMRLTYYKPNWRLLTSSVILLLTIFTLIHIASDMVVKCPSCVSIRLFHRRNVKFDFNYEKYLNMTWKSKQEAIPLLTMFTTWNPSMQKPVVYTNAVKNWHSLSGNVRTIAFTNDSEIETLAKEGGWNILPIKETACFGTPILRSMFREAMDLQTKSKLYAYVNADLVFNDGLVKTLIEITKSPYFEKGPILVVGKRIDVNISRLHEPEINATGDVDELAKHGNISWGFAADYYITNELFPWEFVPNLVIGRPLVDNWLIWYARQIGAKVIDITGTVLAVHQLANGLKRIHFMCNKAEMWRAGLLPNTPIWKGMIECASYETKYNSKGEVIILPKLIMQHICKHDEVMFH</sequence>
<dbReference type="EMBL" id="CACVKT020008990">
    <property type="protein sequence ID" value="CAC5419111.1"/>
    <property type="molecule type" value="Genomic_DNA"/>
</dbReference>
<evidence type="ECO:0000313" key="1">
    <source>
        <dbReference type="EMBL" id="CAC5419111.1"/>
    </source>
</evidence>
<dbReference type="OrthoDB" id="6046730at2759"/>
<name>A0A6J8EJ55_MYTCO</name>
<dbReference type="Proteomes" id="UP000507470">
    <property type="component" value="Unassembled WGS sequence"/>
</dbReference>
<evidence type="ECO:0000313" key="2">
    <source>
        <dbReference type="Proteomes" id="UP000507470"/>
    </source>
</evidence>
<gene>
    <name evidence="1" type="ORF">MCOR_51498</name>
</gene>
<organism evidence="1 2">
    <name type="scientific">Mytilus coruscus</name>
    <name type="common">Sea mussel</name>
    <dbReference type="NCBI Taxonomy" id="42192"/>
    <lineage>
        <taxon>Eukaryota</taxon>
        <taxon>Metazoa</taxon>
        <taxon>Spiralia</taxon>
        <taxon>Lophotrochozoa</taxon>
        <taxon>Mollusca</taxon>
        <taxon>Bivalvia</taxon>
        <taxon>Autobranchia</taxon>
        <taxon>Pteriomorphia</taxon>
        <taxon>Mytilida</taxon>
        <taxon>Mytiloidea</taxon>
        <taxon>Mytilidae</taxon>
        <taxon>Mytilinae</taxon>
        <taxon>Mytilus</taxon>
    </lineage>
</organism>
<reference evidence="1 2" key="1">
    <citation type="submission" date="2020-06" db="EMBL/GenBank/DDBJ databases">
        <authorList>
            <person name="Li R."/>
            <person name="Bekaert M."/>
        </authorList>
    </citation>
    <scope>NUCLEOTIDE SEQUENCE [LARGE SCALE GENOMIC DNA]</scope>
    <source>
        <strain evidence="2">wild</strain>
    </source>
</reference>